<protein>
    <submittedName>
        <fullName evidence="3">Uncharacterized protein</fullName>
    </submittedName>
</protein>
<feature type="compositionally biased region" description="Low complexity" evidence="1">
    <location>
        <begin position="91"/>
        <end position="121"/>
    </location>
</feature>
<proteinExistence type="predicted"/>
<keyword evidence="4" id="KW-1185">Reference proteome</keyword>
<sequence length="256" mass="25868">MIEPHGPLPPEVYWRRRVVAGVGALAVVGLVVGLIIWTTSGSGDPKQTAATPSTSQTVAPTSPISAAPAPGNTGGDQGGGGNGGGNGNGGATTTASSTSAATTPGQTQAAATTPAPVPASGLCPDQNISVVLYTDKPTYKVGDQPQFTIVTTNAGLTACTRDVGKAAQNVVVRTLDGTRTLWSARDCSPLQTVNNQLLQPAQQVRDTVTWSGTTSSPGCKTPRVQIPIGAYQATGKIGERESAPITFNVVAPAQEP</sequence>
<evidence type="ECO:0000313" key="4">
    <source>
        <dbReference type="Proteomes" id="UP000550729"/>
    </source>
</evidence>
<accession>A0A848L2K2</accession>
<keyword evidence="2" id="KW-0812">Transmembrane</keyword>
<dbReference type="Proteomes" id="UP000550729">
    <property type="component" value="Unassembled WGS sequence"/>
</dbReference>
<keyword evidence="2" id="KW-0472">Membrane</keyword>
<name>A0A848L2K2_9ACTN</name>
<evidence type="ECO:0000256" key="2">
    <source>
        <dbReference type="SAM" id="Phobius"/>
    </source>
</evidence>
<comment type="caution">
    <text evidence="3">The sequence shown here is derived from an EMBL/GenBank/DDBJ whole genome shotgun (WGS) entry which is preliminary data.</text>
</comment>
<keyword evidence="2" id="KW-1133">Transmembrane helix</keyword>
<feature type="transmembrane region" description="Helical" evidence="2">
    <location>
        <begin position="18"/>
        <end position="37"/>
    </location>
</feature>
<evidence type="ECO:0000313" key="3">
    <source>
        <dbReference type="EMBL" id="NMO04717.1"/>
    </source>
</evidence>
<feature type="region of interest" description="Disordered" evidence="1">
    <location>
        <begin position="41"/>
        <end position="121"/>
    </location>
</feature>
<organism evidence="3 4">
    <name type="scientific">Gordonia asplenii</name>
    <dbReference type="NCBI Taxonomy" id="2725283"/>
    <lineage>
        <taxon>Bacteria</taxon>
        <taxon>Bacillati</taxon>
        <taxon>Actinomycetota</taxon>
        <taxon>Actinomycetes</taxon>
        <taxon>Mycobacteriales</taxon>
        <taxon>Gordoniaceae</taxon>
        <taxon>Gordonia</taxon>
    </lineage>
</organism>
<feature type="compositionally biased region" description="Polar residues" evidence="1">
    <location>
        <begin position="48"/>
        <end position="58"/>
    </location>
</feature>
<dbReference type="RefSeq" id="WP_170197223.1">
    <property type="nucleotide sequence ID" value="NZ_JABBNB010000040.1"/>
</dbReference>
<dbReference type="AlphaFoldDB" id="A0A848L2K2"/>
<evidence type="ECO:0000256" key="1">
    <source>
        <dbReference type="SAM" id="MobiDB-lite"/>
    </source>
</evidence>
<reference evidence="3 4" key="1">
    <citation type="submission" date="2020-04" db="EMBL/GenBank/DDBJ databases">
        <title>Gordonia sp. nov. TBRC 11910.</title>
        <authorList>
            <person name="Suriyachadkun C."/>
        </authorList>
    </citation>
    <scope>NUCLEOTIDE SEQUENCE [LARGE SCALE GENOMIC DNA]</scope>
    <source>
        <strain evidence="3 4">TBRC 11910</strain>
    </source>
</reference>
<feature type="compositionally biased region" description="Gly residues" evidence="1">
    <location>
        <begin position="72"/>
        <end position="90"/>
    </location>
</feature>
<gene>
    <name evidence="3" type="ORF">HH308_26190</name>
</gene>
<feature type="compositionally biased region" description="Low complexity" evidence="1">
    <location>
        <begin position="59"/>
        <end position="71"/>
    </location>
</feature>
<dbReference type="EMBL" id="JABBNB010000040">
    <property type="protein sequence ID" value="NMO04717.1"/>
    <property type="molecule type" value="Genomic_DNA"/>
</dbReference>